<evidence type="ECO:0000256" key="2">
    <source>
        <dbReference type="ARBA" id="ARBA00022723"/>
    </source>
</evidence>
<evidence type="ECO:0000313" key="12">
    <source>
        <dbReference type="EMBL" id="CAG5099258.1"/>
    </source>
</evidence>
<keyword evidence="3" id="KW-0863">Zinc-finger</keyword>
<dbReference type="Proteomes" id="UP001158576">
    <property type="component" value="Chromosome XSR"/>
</dbReference>
<feature type="compositionally biased region" description="Basic residues" evidence="11">
    <location>
        <begin position="183"/>
        <end position="192"/>
    </location>
</feature>
<evidence type="ECO:0000256" key="1">
    <source>
        <dbReference type="ARBA" id="ARBA00004123"/>
    </source>
</evidence>
<dbReference type="Gene3D" id="3.30.160.60">
    <property type="entry name" value="Classic Zinc Finger"/>
    <property type="match status" value="1"/>
</dbReference>
<evidence type="ECO:0000256" key="7">
    <source>
        <dbReference type="ARBA" id="ARBA00023159"/>
    </source>
</evidence>
<dbReference type="PANTHER" id="PTHR46367">
    <property type="entry name" value="ATAXIN-7-LIKE PROTEIN 3"/>
    <property type="match status" value="1"/>
</dbReference>
<gene>
    <name evidence="12" type="ORF">OKIOD_LOCUS7945</name>
</gene>
<comment type="subunit">
    <text evidence="10">Component of some SAGA transcription coactivator-HAT complexes.</text>
</comment>
<accession>A0ABN7SQA9</accession>
<dbReference type="InterPro" id="IPR051078">
    <property type="entry name" value="SGF11"/>
</dbReference>
<keyword evidence="2" id="KW-0479">Metal-binding</keyword>
<evidence type="ECO:0000256" key="5">
    <source>
        <dbReference type="ARBA" id="ARBA00022853"/>
    </source>
</evidence>
<keyword evidence="8" id="KW-0804">Transcription</keyword>
<comment type="function">
    <text evidence="10">Component of the transcription regulatory histone acetylation (HAT) complex SAGA, a multiprotein complex that activates transcription by remodeling chromatin and mediating histone acetylation and deubiquitination. Within the SAGA complex, participates in a subcomplex that specifically deubiquitinates histone H2B. The SAGA complex is recruited to specific gene promoters by activators, where it is required for transcription.</text>
</comment>
<evidence type="ECO:0000256" key="4">
    <source>
        <dbReference type="ARBA" id="ARBA00022833"/>
    </source>
</evidence>
<evidence type="ECO:0000256" key="10">
    <source>
        <dbReference type="RuleBase" id="RU261113"/>
    </source>
</evidence>
<evidence type="ECO:0000256" key="8">
    <source>
        <dbReference type="ARBA" id="ARBA00023163"/>
    </source>
</evidence>
<evidence type="ECO:0000313" key="13">
    <source>
        <dbReference type="Proteomes" id="UP001158576"/>
    </source>
</evidence>
<evidence type="ECO:0000256" key="9">
    <source>
        <dbReference type="ARBA" id="ARBA00023242"/>
    </source>
</evidence>
<reference evidence="12 13" key="1">
    <citation type="submission" date="2021-04" db="EMBL/GenBank/DDBJ databases">
        <authorList>
            <person name="Bliznina A."/>
        </authorList>
    </citation>
    <scope>NUCLEOTIDE SEQUENCE [LARGE SCALE GENOMIC DNA]</scope>
</reference>
<feature type="region of interest" description="Disordered" evidence="11">
    <location>
        <begin position="116"/>
        <end position="192"/>
    </location>
</feature>
<comment type="subcellular location">
    <subcellularLocation>
        <location evidence="1 10">Nucleus</location>
    </subcellularLocation>
</comment>
<dbReference type="Pfam" id="PF08209">
    <property type="entry name" value="Sgf11"/>
    <property type="match status" value="1"/>
</dbReference>
<feature type="compositionally biased region" description="Basic residues" evidence="11">
    <location>
        <begin position="137"/>
        <end position="155"/>
    </location>
</feature>
<evidence type="ECO:0000256" key="11">
    <source>
        <dbReference type="SAM" id="MobiDB-lite"/>
    </source>
</evidence>
<evidence type="ECO:0000256" key="3">
    <source>
        <dbReference type="ARBA" id="ARBA00022771"/>
    </source>
</evidence>
<keyword evidence="4" id="KW-0862">Zinc</keyword>
<keyword evidence="9" id="KW-0539">Nucleus</keyword>
<keyword evidence="7 10" id="KW-0010">Activator</keyword>
<feature type="compositionally biased region" description="Basic and acidic residues" evidence="11">
    <location>
        <begin position="156"/>
        <end position="171"/>
    </location>
</feature>
<evidence type="ECO:0000256" key="6">
    <source>
        <dbReference type="ARBA" id="ARBA00023015"/>
    </source>
</evidence>
<proteinExistence type="inferred from homology"/>
<dbReference type="EMBL" id="OU015569">
    <property type="protein sequence ID" value="CAG5099258.1"/>
    <property type="molecule type" value="Genomic_DNA"/>
</dbReference>
<dbReference type="PANTHER" id="PTHR46367:SF1">
    <property type="entry name" value="ATAXIN-7-LIKE PROTEIN 3"/>
    <property type="match status" value="1"/>
</dbReference>
<comment type="similarity">
    <text evidence="10">Belongs to the SGF11 family.</text>
</comment>
<dbReference type="InterPro" id="IPR013246">
    <property type="entry name" value="SAGA_su_Sgf11"/>
</dbReference>
<keyword evidence="5" id="KW-0156">Chromatin regulator</keyword>
<sequence length="192" mass="21985">MLSRATWVNDECKAILDDMIFTETLDIIFQVHRAARKGYLCELYPEDNSSQKICTELGRDVFGHCQNKVQKFSEDIDCPNCARQISTTRFAPHLEKCFGKGRTSSRIASQKISSAEFSFPTHGGHTDAPDDDDWQEKKKRKRKKDGGSKKAKKKHIESDASKAAEHNREHVSFSSSYLDEKTSKRKNLKKKR</sequence>
<protein>
    <recommendedName>
        <fullName evidence="10">SAGA-associated factor 11</fullName>
    </recommendedName>
</protein>
<keyword evidence="13" id="KW-1185">Reference proteome</keyword>
<keyword evidence="6" id="KW-0805">Transcription regulation</keyword>
<name>A0ABN7SQA9_OIKDI</name>
<organism evidence="12 13">
    <name type="scientific">Oikopleura dioica</name>
    <name type="common">Tunicate</name>
    <dbReference type="NCBI Taxonomy" id="34765"/>
    <lineage>
        <taxon>Eukaryota</taxon>
        <taxon>Metazoa</taxon>
        <taxon>Chordata</taxon>
        <taxon>Tunicata</taxon>
        <taxon>Appendicularia</taxon>
        <taxon>Copelata</taxon>
        <taxon>Oikopleuridae</taxon>
        <taxon>Oikopleura</taxon>
    </lineage>
</organism>